<proteinExistence type="predicted"/>
<organism evidence="1 2">
    <name type="scientific">Adineta steineri</name>
    <dbReference type="NCBI Taxonomy" id="433720"/>
    <lineage>
        <taxon>Eukaryota</taxon>
        <taxon>Metazoa</taxon>
        <taxon>Spiralia</taxon>
        <taxon>Gnathifera</taxon>
        <taxon>Rotifera</taxon>
        <taxon>Eurotatoria</taxon>
        <taxon>Bdelloidea</taxon>
        <taxon>Adinetida</taxon>
        <taxon>Adinetidae</taxon>
        <taxon>Adineta</taxon>
    </lineage>
</organism>
<dbReference type="AlphaFoldDB" id="A0A819APK1"/>
<accession>A0A819APK1</accession>
<gene>
    <name evidence="1" type="ORF">KXQ929_LOCUS16452</name>
</gene>
<dbReference type="Proteomes" id="UP000663868">
    <property type="component" value="Unassembled WGS sequence"/>
</dbReference>
<protein>
    <submittedName>
        <fullName evidence="1">Uncharacterized protein</fullName>
    </submittedName>
</protein>
<evidence type="ECO:0000313" key="1">
    <source>
        <dbReference type="EMBL" id="CAF3790936.1"/>
    </source>
</evidence>
<sequence length="268" mass="30722">MDMTLFQCFKCSFDEYQHNLDTNDKELNEPLLYGDFLLSIRSTSSKLVHFLLIIFANQAQHLPISSDKTLIPTDFDDYLRVFDDNEIEFADTIKSSSQLPSFGLALSRRSSVSLTNSHATNLCHLFDKDFRSYVTTIQDAFLSRTSSELALQSASEFRLISNNLAIFSYAHRLYLNLLTPSDVRTRLDQLPQINNTGFQQLILTIGETLFKKHFSTISSKNFQEIISYITDSNILNRLQQILTTSDNNYSNLFTSIDSPYFLDIIRVA</sequence>
<name>A0A819APK1_9BILA</name>
<comment type="caution">
    <text evidence="1">The sequence shown here is derived from an EMBL/GenBank/DDBJ whole genome shotgun (WGS) entry which is preliminary data.</text>
</comment>
<evidence type="ECO:0000313" key="2">
    <source>
        <dbReference type="Proteomes" id="UP000663868"/>
    </source>
</evidence>
<reference evidence="1" key="1">
    <citation type="submission" date="2021-02" db="EMBL/GenBank/DDBJ databases">
        <authorList>
            <person name="Nowell W R."/>
        </authorList>
    </citation>
    <scope>NUCLEOTIDE SEQUENCE</scope>
</reference>
<dbReference type="EMBL" id="CAJOBB010000996">
    <property type="protein sequence ID" value="CAF3790936.1"/>
    <property type="molecule type" value="Genomic_DNA"/>
</dbReference>